<dbReference type="InterPro" id="IPR051691">
    <property type="entry name" value="Metab_Enz_Cyan_OpOx_G3PDH"/>
</dbReference>
<organism evidence="3 4">
    <name type="scientific">Aerophobetes bacterium</name>
    <dbReference type="NCBI Taxonomy" id="2030807"/>
    <lineage>
        <taxon>Bacteria</taxon>
        <taxon>Candidatus Aerophobota</taxon>
    </lineage>
</organism>
<dbReference type="SUPFAM" id="SSF51905">
    <property type="entry name" value="FAD/NAD(P)-binding domain"/>
    <property type="match status" value="1"/>
</dbReference>
<protein>
    <submittedName>
        <fullName evidence="3">Pyridine nucleotide-disulfide oxidoreductase</fullName>
    </submittedName>
</protein>
<dbReference type="PANTHER" id="PTHR42949:SF3">
    <property type="entry name" value="ANAEROBIC GLYCEROL-3-PHOSPHATE DEHYDROGENASE SUBUNIT B"/>
    <property type="match status" value="1"/>
</dbReference>
<dbReference type="GO" id="GO:0016491">
    <property type="term" value="F:oxidoreductase activity"/>
    <property type="evidence" value="ECO:0007669"/>
    <property type="project" value="UniProtKB-KW"/>
</dbReference>
<dbReference type="Pfam" id="PF07992">
    <property type="entry name" value="Pyr_redox_2"/>
    <property type="match status" value="1"/>
</dbReference>
<dbReference type="Gene3D" id="3.50.50.60">
    <property type="entry name" value="FAD/NAD(P)-binding domain"/>
    <property type="match status" value="2"/>
</dbReference>
<sequence length="417" mass="45639">MRKIKADVAIIGAGPAGLAAALSAEREGAGEVLVLDRGEELGGILPQCIHNGFGLHRFKEDLTGPEYAQRFIDEVKTKRKIDVKLKTIVLEINQNKEVLATNSEEGIFKIRANSLVLAMGCREKTREMLHIPGSRPAGIFTAGLAQQWVNLEGYLPGREVVILGSGDVGLIMARRLTLEGAEVKAVVEIMPYPGGLTRNVVQCLQDFDIPLLLEHTVTFIHGKDRLEAVSVAKVNSKKEPIPGTEKIIPCDTLLLSVGLIPENELSSLAGIEIDPSTGGPVVDERMQTSVEGIFACGNVVQINDLVDYVSQQGEVAGKNAALYALGKLEQPKRVINLKKGRNIRSLVPQIISAQGKVSFFIRVKNPEQKVELVLGESIFQQKNPIVKPNQMITWEVPFEDLRLNDDVKELEVSIRKL</sequence>
<evidence type="ECO:0000259" key="2">
    <source>
        <dbReference type="Pfam" id="PF07992"/>
    </source>
</evidence>
<accession>A0A662DIF2</accession>
<dbReference type="PRINTS" id="PR00411">
    <property type="entry name" value="PNDRDTASEI"/>
</dbReference>
<keyword evidence="1" id="KW-0560">Oxidoreductase</keyword>
<reference evidence="3 4" key="1">
    <citation type="submission" date="2018-06" db="EMBL/GenBank/DDBJ databases">
        <title>Extensive metabolic versatility and redundancy in microbially diverse, dynamic hydrothermal sediments.</title>
        <authorList>
            <person name="Dombrowski N."/>
            <person name="Teske A."/>
            <person name="Baker B.J."/>
        </authorList>
    </citation>
    <scope>NUCLEOTIDE SEQUENCE [LARGE SCALE GENOMIC DNA]</scope>
    <source>
        <strain evidence="3">B19_G9</strain>
    </source>
</reference>
<proteinExistence type="predicted"/>
<evidence type="ECO:0000313" key="3">
    <source>
        <dbReference type="EMBL" id="RLE13706.1"/>
    </source>
</evidence>
<evidence type="ECO:0000313" key="4">
    <source>
        <dbReference type="Proteomes" id="UP000267654"/>
    </source>
</evidence>
<dbReference type="Proteomes" id="UP000267654">
    <property type="component" value="Unassembled WGS sequence"/>
</dbReference>
<dbReference type="PRINTS" id="PR00368">
    <property type="entry name" value="FADPNR"/>
</dbReference>
<feature type="domain" description="FAD/NAD(P)-binding" evidence="2">
    <location>
        <begin position="7"/>
        <end position="312"/>
    </location>
</feature>
<dbReference type="PANTHER" id="PTHR42949">
    <property type="entry name" value="ANAEROBIC GLYCEROL-3-PHOSPHATE DEHYDROGENASE SUBUNIT B"/>
    <property type="match status" value="1"/>
</dbReference>
<gene>
    <name evidence="3" type="ORF">DRI96_02580</name>
</gene>
<evidence type="ECO:0000256" key="1">
    <source>
        <dbReference type="ARBA" id="ARBA00023002"/>
    </source>
</evidence>
<dbReference type="EMBL" id="QMQB01000074">
    <property type="protein sequence ID" value="RLE13706.1"/>
    <property type="molecule type" value="Genomic_DNA"/>
</dbReference>
<dbReference type="InterPro" id="IPR036188">
    <property type="entry name" value="FAD/NAD-bd_sf"/>
</dbReference>
<name>A0A662DIF2_UNCAE</name>
<comment type="caution">
    <text evidence="3">The sequence shown here is derived from an EMBL/GenBank/DDBJ whole genome shotgun (WGS) entry which is preliminary data.</text>
</comment>
<dbReference type="AlphaFoldDB" id="A0A662DIF2"/>
<dbReference type="InterPro" id="IPR023753">
    <property type="entry name" value="FAD/NAD-binding_dom"/>
</dbReference>